<name>A0A7E4VGB5_PANRE</name>
<dbReference type="Proteomes" id="UP000492821">
    <property type="component" value="Unassembled WGS sequence"/>
</dbReference>
<accession>A0A7E4VGB5</accession>
<evidence type="ECO:0000313" key="1">
    <source>
        <dbReference type="Proteomes" id="UP000492821"/>
    </source>
</evidence>
<organism evidence="1 2">
    <name type="scientific">Panagrellus redivivus</name>
    <name type="common">Microworm</name>
    <dbReference type="NCBI Taxonomy" id="6233"/>
    <lineage>
        <taxon>Eukaryota</taxon>
        <taxon>Metazoa</taxon>
        <taxon>Ecdysozoa</taxon>
        <taxon>Nematoda</taxon>
        <taxon>Chromadorea</taxon>
        <taxon>Rhabditida</taxon>
        <taxon>Tylenchina</taxon>
        <taxon>Panagrolaimomorpha</taxon>
        <taxon>Panagrolaimoidea</taxon>
        <taxon>Panagrolaimidae</taxon>
        <taxon>Panagrellus</taxon>
    </lineage>
</organism>
<reference evidence="1" key="1">
    <citation type="journal article" date="2013" name="Genetics">
        <title>The draft genome and transcriptome of Panagrellus redivivus are shaped by the harsh demands of a free-living lifestyle.</title>
        <authorList>
            <person name="Srinivasan J."/>
            <person name="Dillman A.R."/>
            <person name="Macchietto M.G."/>
            <person name="Heikkinen L."/>
            <person name="Lakso M."/>
            <person name="Fracchia K.M."/>
            <person name="Antoshechkin I."/>
            <person name="Mortazavi A."/>
            <person name="Wong G."/>
            <person name="Sternberg P.W."/>
        </authorList>
    </citation>
    <scope>NUCLEOTIDE SEQUENCE [LARGE SCALE GENOMIC DNA]</scope>
    <source>
        <strain evidence="1">MT8872</strain>
    </source>
</reference>
<evidence type="ECO:0000313" key="2">
    <source>
        <dbReference type="WBParaSite" id="Pan_g20781.t1"/>
    </source>
</evidence>
<dbReference type="AlphaFoldDB" id="A0A7E4VGB5"/>
<sequence>MTDPGAAQPPVRDVVAEADSIVRSLFRLCRQDATLDMSNGNLTPPPLDTSTDTNELLDIAIKTNADPTRLVEIAKKLYNRQRHCDTSIDDRNCWQIPYSVTVTNNSNEASTFDANVGHLAWVPRRPRPAGGHTQFDTRITMGDGDYFQLYDEAYFRGRPDSPVYGPGAYSTAVLVKLFLGLQLAERYGDDDTVKGMVGVIDDSNRPVFTKRYDNRGSDPAWDSYLDGATKKTHHIYAHDSDFDQGLAHCLYLASVEWPFWPDVDFEHNLVPPQLAVKIEGIPGNNVVFVRDRLTKELFGNEVRLPSWNDWCHAIFWFSRYQRAFEECCYAREIAARITFYWPEHAPESRQRDIIDVDAAALATFNNSDLVLPRPLVGLRFVASYDAEIGDPVCYLWEDRMDTVMSMRLDEGIVYDNIIGRSIAYAQGCVNQSHCVPADSLLYRSLHDDGDGSFTPFNRPRSYTFHRSLGKKMSGYERLWYSAGNGIFGFMPSSEGVLLCTEGRSHDRTVWNRHRLVNRLAHRLVSSSQVLDIMAVMPDACYLGIGNIALSNVMTNLHGSTSPIRCNEFRPKFVSTTNFNSLHDPPRTMDHGGARILANFVRCLGTSTESGVNNRPASYRFSYPPQFYGDENPWRRLKVIYDPVFTNWPEEATWTIHDDTDMERRVFTIQNSSIHFASSPWATLISQFHEKPSNESSVPAAGIISCSFFERFSLPPRIPLDFGRSVVAPIVILRQS</sequence>
<dbReference type="WBParaSite" id="Pan_g20781.t1">
    <property type="protein sequence ID" value="Pan_g20781.t1"/>
    <property type="gene ID" value="Pan_g20781"/>
</dbReference>
<reference evidence="2" key="2">
    <citation type="submission" date="2020-10" db="UniProtKB">
        <authorList>
            <consortium name="WormBaseParasite"/>
        </authorList>
    </citation>
    <scope>IDENTIFICATION</scope>
</reference>
<proteinExistence type="predicted"/>
<keyword evidence="1" id="KW-1185">Reference proteome</keyword>
<protein>
    <submittedName>
        <fullName evidence="2">Calpain catalytic domain-containing protein</fullName>
    </submittedName>
</protein>